<dbReference type="PANTHER" id="PTHR11139:SF125">
    <property type="entry name" value="SERINE_THREONINE-PROTEIN KINASE MEC1"/>
    <property type="match status" value="1"/>
</dbReference>
<evidence type="ECO:0000259" key="25">
    <source>
        <dbReference type="PROSITE" id="PS51190"/>
    </source>
</evidence>
<dbReference type="InterPro" id="IPR057564">
    <property type="entry name" value="HEAT_ATR"/>
</dbReference>
<evidence type="ECO:0000259" key="24">
    <source>
        <dbReference type="PROSITE" id="PS51189"/>
    </source>
</evidence>
<dbReference type="Gene3D" id="3.30.1010.10">
    <property type="entry name" value="Phosphatidylinositol 3-kinase Catalytic Subunit, Chain A, domain 4"/>
    <property type="match status" value="1"/>
</dbReference>
<dbReference type="FunFam" id="1.10.1070.11:FF:000031">
    <property type="entry name" value="Phosphatidyl inositol 3-kinase"/>
    <property type="match status" value="1"/>
</dbReference>
<dbReference type="InterPro" id="IPR011009">
    <property type="entry name" value="Kinase-like_dom_sf"/>
</dbReference>
<dbReference type="PROSITE" id="PS51190">
    <property type="entry name" value="FATC"/>
    <property type="match status" value="1"/>
</dbReference>
<keyword evidence="13" id="KW-0234">DNA repair</keyword>
<dbReference type="Pfam" id="PF25385">
    <property type="entry name" value="HEAT_MEC1_N"/>
    <property type="match status" value="1"/>
</dbReference>
<keyword evidence="12" id="KW-0156">Chromatin regulator</keyword>
<dbReference type="SMART" id="SM00802">
    <property type="entry name" value="UME"/>
    <property type="match status" value="1"/>
</dbReference>
<dbReference type="CDD" id="cd00892">
    <property type="entry name" value="PIKKc_ATR"/>
    <property type="match status" value="1"/>
</dbReference>
<dbReference type="EMBL" id="MU004299">
    <property type="protein sequence ID" value="KAF2660481.1"/>
    <property type="molecule type" value="Genomic_DNA"/>
</dbReference>
<organism evidence="26 27">
    <name type="scientific">Lophiostoma macrostomum CBS 122681</name>
    <dbReference type="NCBI Taxonomy" id="1314788"/>
    <lineage>
        <taxon>Eukaryota</taxon>
        <taxon>Fungi</taxon>
        <taxon>Dikarya</taxon>
        <taxon>Ascomycota</taxon>
        <taxon>Pezizomycotina</taxon>
        <taxon>Dothideomycetes</taxon>
        <taxon>Pleosporomycetidae</taxon>
        <taxon>Pleosporales</taxon>
        <taxon>Lophiostomataceae</taxon>
        <taxon>Lophiostoma</taxon>
    </lineage>
</organism>
<dbReference type="Pfam" id="PF25030">
    <property type="entry name" value="M-HEAT_ATR"/>
    <property type="match status" value="1"/>
</dbReference>
<dbReference type="PANTHER" id="PTHR11139">
    <property type="entry name" value="ATAXIA TELANGIECTASIA MUTATED ATM -RELATED"/>
    <property type="match status" value="1"/>
</dbReference>
<dbReference type="OrthoDB" id="381190at2759"/>
<keyword evidence="11" id="KW-0067">ATP-binding</keyword>
<dbReference type="GO" id="GO:0004674">
    <property type="term" value="F:protein serine/threonine kinase activity"/>
    <property type="evidence" value="ECO:0007669"/>
    <property type="project" value="UniProtKB-KW"/>
</dbReference>
<gene>
    <name evidence="26" type="ORF">K491DRAFT_688237</name>
</gene>
<dbReference type="InterPro" id="IPR056802">
    <property type="entry name" value="ATR-like_M-HEAT"/>
</dbReference>
<keyword evidence="9" id="KW-0227">DNA damage</keyword>
<dbReference type="GO" id="GO:0005524">
    <property type="term" value="F:ATP binding"/>
    <property type="evidence" value="ECO:0007669"/>
    <property type="project" value="UniProtKB-KW"/>
</dbReference>
<dbReference type="Proteomes" id="UP000799324">
    <property type="component" value="Unassembled WGS sequence"/>
</dbReference>
<evidence type="ECO:0000256" key="7">
    <source>
        <dbReference type="ARBA" id="ARBA00022679"/>
    </source>
</evidence>
<protein>
    <recommendedName>
        <fullName evidence="5">Serine/threonine-protein kinase MEC1</fullName>
        <ecNumber evidence="4">2.7.11.1</ecNumber>
    </recommendedName>
    <alternativeName>
        <fullName evidence="19">ATR homolog</fullName>
    </alternativeName>
    <alternativeName>
        <fullName evidence="18">DNA-damage checkpoint kinase MEC1</fullName>
    </alternativeName>
    <alternativeName>
        <fullName evidence="17">Mitosis entry checkpoint protein 1</fullName>
    </alternativeName>
</protein>
<comment type="subunit">
    <text evidence="3">Associates with DNA double-strand breaks.</text>
</comment>
<comment type="catalytic activity">
    <reaction evidence="20">
        <text>L-threonyl-[protein] + ATP = O-phospho-L-threonyl-[protein] + ADP + H(+)</text>
        <dbReference type="Rhea" id="RHEA:46608"/>
        <dbReference type="Rhea" id="RHEA-COMP:11060"/>
        <dbReference type="Rhea" id="RHEA-COMP:11605"/>
        <dbReference type="ChEBI" id="CHEBI:15378"/>
        <dbReference type="ChEBI" id="CHEBI:30013"/>
        <dbReference type="ChEBI" id="CHEBI:30616"/>
        <dbReference type="ChEBI" id="CHEBI:61977"/>
        <dbReference type="ChEBI" id="CHEBI:456216"/>
        <dbReference type="EC" id="2.7.11.1"/>
    </reaction>
</comment>
<dbReference type="InterPro" id="IPR016024">
    <property type="entry name" value="ARM-type_fold"/>
</dbReference>
<feature type="domain" description="FATC" evidence="25">
    <location>
        <begin position="2455"/>
        <end position="2487"/>
    </location>
</feature>
<evidence type="ECO:0000256" key="17">
    <source>
        <dbReference type="ARBA" id="ARBA00029679"/>
    </source>
</evidence>
<evidence type="ECO:0000256" key="4">
    <source>
        <dbReference type="ARBA" id="ARBA00012513"/>
    </source>
</evidence>
<evidence type="ECO:0000256" key="8">
    <source>
        <dbReference type="ARBA" id="ARBA00022741"/>
    </source>
</evidence>
<feature type="domain" description="PI3K/PI4K catalytic" evidence="23">
    <location>
        <begin position="2151"/>
        <end position="2458"/>
    </location>
</feature>
<evidence type="ECO:0000256" key="1">
    <source>
        <dbReference type="ARBA" id="ARBA00004123"/>
    </source>
</evidence>
<keyword evidence="27" id="KW-1185">Reference proteome</keyword>
<keyword evidence="8" id="KW-0547">Nucleotide-binding</keyword>
<feature type="region of interest" description="Disordered" evidence="22">
    <location>
        <begin position="1"/>
        <end position="21"/>
    </location>
</feature>
<dbReference type="Gene3D" id="1.10.1070.11">
    <property type="entry name" value="Phosphatidylinositol 3-/4-kinase, catalytic domain"/>
    <property type="match status" value="1"/>
</dbReference>
<evidence type="ECO:0000256" key="5">
    <source>
        <dbReference type="ARBA" id="ARBA00021345"/>
    </source>
</evidence>
<feature type="domain" description="FAT" evidence="24">
    <location>
        <begin position="1464"/>
        <end position="2038"/>
    </location>
</feature>
<comment type="catalytic activity">
    <reaction evidence="21">
        <text>L-seryl-[protein] + ATP = O-phospho-L-seryl-[protein] + ADP + H(+)</text>
        <dbReference type="Rhea" id="RHEA:17989"/>
        <dbReference type="Rhea" id="RHEA-COMP:9863"/>
        <dbReference type="Rhea" id="RHEA-COMP:11604"/>
        <dbReference type="ChEBI" id="CHEBI:15378"/>
        <dbReference type="ChEBI" id="CHEBI:29999"/>
        <dbReference type="ChEBI" id="CHEBI:30616"/>
        <dbReference type="ChEBI" id="CHEBI:83421"/>
        <dbReference type="ChEBI" id="CHEBI:456216"/>
        <dbReference type="EC" id="2.7.11.1"/>
    </reaction>
</comment>
<keyword evidence="15" id="KW-0469">Meiosis</keyword>
<dbReference type="GO" id="GO:0005694">
    <property type="term" value="C:chromosome"/>
    <property type="evidence" value="ECO:0007669"/>
    <property type="project" value="TreeGrafter"/>
</dbReference>
<dbReference type="PROSITE" id="PS00916">
    <property type="entry name" value="PI3_4_KINASE_2"/>
    <property type="match status" value="1"/>
</dbReference>
<reference evidence="26" key="1">
    <citation type="journal article" date="2020" name="Stud. Mycol.">
        <title>101 Dothideomycetes genomes: a test case for predicting lifestyles and emergence of pathogens.</title>
        <authorList>
            <person name="Haridas S."/>
            <person name="Albert R."/>
            <person name="Binder M."/>
            <person name="Bloem J."/>
            <person name="Labutti K."/>
            <person name="Salamov A."/>
            <person name="Andreopoulos B."/>
            <person name="Baker S."/>
            <person name="Barry K."/>
            <person name="Bills G."/>
            <person name="Bluhm B."/>
            <person name="Cannon C."/>
            <person name="Castanera R."/>
            <person name="Culley D."/>
            <person name="Daum C."/>
            <person name="Ezra D."/>
            <person name="Gonzalez J."/>
            <person name="Henrissat B."/>
            <person name="Kuo A."/>
            <person name="Liang C."/>
            <person name="Lipzen A."/>
            <person name="Lutzoni F."/>
            <person name="Magnuson J."/>
            <person name="Mondo S."/>
            <person name="Nolan M."/>
            <person name="Ohm R."/>
            <person name="Pangilinan J."/>
            <person name="Park H.-J."/>
            <person name="Ramirez L."/>
            <person name="Alfaro M."/>
            <person name="Sun H."/>
            <person name="Tritt A."/>
            <person name="Yoshinaga Y."/>
            <person name="Zwiers L.-H."/>
            <person name="Turgeon B."/>
            <person name="Goodwin S."/>
            <person name="Spatafora J."/>
            <person name="Crous P."/>
            <person name="Grigoriev I."/>
        </authorList>
    </citation>
    <scope>NUCLEOTIDE SEQUENCE</scope>
    <source>
        <strain evidence="26">CBS 122681</strain>
    </source>
</reference>
<dbReference type="InterPro" id="IPR014009">
    <property type="entry name" value="PIK_FAT"/>
</dbReference>
<dbReference type="Gene3D" id="1.25.40.10">
    <property type="entry name" value="Tetratricopeptide repeat domain"/>
    <property type="match status" value="1"/>
</dbReference>
<dbReference type="Pfam" id="PF00454">
    <property type="entry name" value="PI3_PI4_kinase"/>
    <property type="match status" value="1"/>
</dbReference>
<dbReference type="EC" id="2.7.11.1" evidence="4"/>
<sequence>MARRGGGSTQRLAAPVANGHPPPSTIAAQIVHNAANANGHHETESKVAFADLLHEYLRDPSTDEPNSRLNVQLISVVAEAGLDALLQDNPFALETLMTQATDSISAIQLTLQRRPHLLLSPRNEEEVGDAHPPLILWLLPKILGLLGRANLAAIHEDLLGLLDTFSGVLRRIPSLWSHARCLEHLYKSAVDNIMAALKISQDVTEALSSRCSVTLPSASSISGLWPDSQQLVALPQGLQRTISSRPQAILLGLHLLRTILSHDKLKYLPNQSLHFPTDGNSLPWALDCYDSLWQSFKQWGSYIERSPLHDAIESALMHILGIICLSQKGDPMLYPKIVLTLSANLSNLVQSCSSAPFSQSNQITLASLLTRLRAAIESSEDDDATSFHRRMNTSAIVTDNMAPSISGISSNISIFGSLQRDLQLALCLWTPPGEWPVEFNQLRDSLCSDGTQAFADADLRQESASVLRLFKELGLSEEGRPPKRLKTIPDAALPTPEDVYRQLSLVVTGSAEDSPAVNLSGLHNSIVNTYANHEDERCEILQAFGKIACAGSGCLEPSQSRRHWKAIPCQICDGTSASQAQRRAYWDNGTCGEDWKDAIAALLVITEIQEFKESMRPRILMALAIRRLFNHISQPSYLNLEKCSLGQWLLASMSRSLRELRIAATRALMVFLRDDLPRLVRGKNRMSTLEFFHTLSKRDLLSEQETLIMAYGQAARVCGEDELPIILLQLVDYLGHTSALVSGMAYNELASIAEAFDSNPLELLRPFWGSIGFAVMKDLLNIPQKAQQLSELTEQSVNSLLLLTQAEILPHLVLTKRKNVLQRIATARGATIQDICTQPRRNLAGILALLLCQQVTDVEKSAMDALVAVAPAFKENDNDLSDWVKLEPVLVACEVLKAAADQHESRKPHYHRGFYTLAALAETKNGHRKSTSKKKTIYSFFEVHILGIMAHFSEFLDAPNANHPLLERKRCVGAIGEMINLANSCVSYALPQIRACLQSAMADKHLCDQTFLVWSALLAVLEEEDLELVIDQTFALIAQNWTCFTEDTQLTAHETLLDLVKKHDTLLRSRIDYIPSLGSVPMLSKLEAELSRLKDKVDRVSFMNTFSRRCNDENAVVVRQALQELLPFLEFNQKLLHEAAVSQKLFPALPALSRSLLDACVRFAENHGDIPVLVARCLGLIGGLDPYKVEAVREKKHILVLSNFERASEVIDFTAFLLERILVKVFHSTTNARAQGFLAYVMQELLKFCGFNAVSVQRPRASQPSPALQRWIEIPETVRSTLTPFLSSKYLIQVRGAPNSEPQECPIFNHDITHSAWLRTFVYNLLQKGKGENVQMIFPVIARVIRGHDLSIATFILPFAVLNLIVTGDDKDTADVGQELLTVLQTEIQANDQTDATTVKQCSENVFQTLDYLALWLQEKRKAVSDARVMAGKTGRGISEMDEIKDIAQISCVERILQLIPAEIISRRAVECGSYARALYHWEQYYRQEQMKAEAKGASFAKDELLQHLQFIYAQIDEPDSIEGISAHLQVLNPEQQIMEHRKAGRWTAAQSWYELSLAEKPNDTDTQMDLLMCLKESGQYDSILNYVDGFHASNSFSPNTLPFAAEAAWSTGKWEQLERILASSPENTSPSVDFNVGLGRALLALRRQKSDEFKRVIESLREVVSKSLTPTSTSSLHACHDWLVKLHVLYEVEATSGVSSGVPLSREATLENLDRRLDVLGAYTSDKQYLLGIRRAVMQLSRIDFTKLDVASAWLTTARLARKAEFTSTAFNSVLHAARLGDDASKIEYSKLMWKEGHHRKAIQNLQGAISSNSFQTRDTIPVEVSVTANVQEAQTTNKVKAHAQLLLAKWLDRSGQTKAIALKDAYAAGIMSYPRWEKGHYYLGRHYNKLLESEKQLDISKRSIHYLAGEYAKLVIENYVRSVVYGTKYYYQTIPKVLTLWLDMGMEVYSNSPRAPRDKEHHDHKVTFLEAINRHIKKYTNERMPAYSWYTAFPQIITRISHPHKGVWEILQMIIVKVAAHYPQQSLWSLLAVTKATQEDRRSRGVAALSKLRTDTSRRKQSTIDLKILIAHGQKLTDALLAACDAPVEQRTSHVSLSKDLGFNMKLVPCSLVVPIEATMIATLPSSNESKVIRNHNPFPQDAITISSFSDDVLVLSSLQRPRKVNVRGSDGRSYGLLCKPKDDLRKDQRLMEFNAMINRALTRDIESSKRRLYIKTYGVTPLNEECGTIEWVEGLKPMRDIIIRLYRQKAIAIDYGELRMLLNEASSDPSKVSIFTHRILKSFPAVLYEYFIETFPEPEAWFAARLRYTRSCAVMSIVGHVLGLGDRHGENVLLEEGNGGTFHVDFNCLFDKGLTFEKPELVPFRLTHNMVDAMGPQGVEGPFRTAAELTYTQLRQHEDTLITILETFVHDPTADFLGGRRRKRVVGVPDTPQEVLESVRGKVAGLLRGETVPLSVEGYVDALIGMARDPRNLAAMYIGWCAFF</sequence>
<dbReference type="GO" id="GO:0000077">
    <property type="term" value="P:DNA damage checkpoint signaling"/>
    <property type="evidence" value="ECO:0007669"/>
    <property type="project" value="TreeGrafter"/>
</dbReference>
<dbReference type="InterPro" id="IPR050517">
    <property type="entry name" value="DDR_Repair_Kinase"/>
</dbReference>
<dbReference type="SMART" id="SM01343">
    <property type="entry name" value="FATC"/>
    <property type="match status" value="1"/>
</dbReference>
<evidence type="ECO:0000313" key="27">
    <source>
        <dbReference type="Proteomes" id="UP000799324"/>
    </source>
</evidence>
<evidence type="ECO:0000256" key="16">
    <source>
        <dbReference type="ARBA" id="ARBA00025079"/>
    </source>
</evidence>
<evidence type="ECO:0000256" key="19">
    <source>
        <dbReference type="ARBA" id="ARBA00033001"/>
    </source>
</evidence>
<comment type="subcellular location">
    <subcellularLocation>
        <location evidence="1">Nucleus</location>
    </subcellularLocation>
</comment>
<evidence type="ECO:0000256" key="9">
    <source>
        <dbReference type="ARBA" id="ARBA00022763"/>
    </source>
</evidence>
<evidence type="ECO:0000256" key="3">
    <source>
        <dbReference type="ARBA" id="ARBA00011370"/>
    </source>
</evidence>
<dbReference type="Pfam" id="PF23593">
    <property type="entry name" value="HEAT_ATR"/>
    <property type="match status" value="1"/>
</dbReference>
<dbReference type="PROSITE" id="PS50290">
    <property type="entry name" value="PI3_4_KINASE_3"/>
    <property type="match status" value="1"/>
</dbReference>
<dbReference type="InterPro" id="IPR058681">
    <property type="entry name" value="HEAT_MEC1_N"/>
</dbReference>
<proteinExistence type="inferred from homology"/>
<name>A0A6A6TMC7_9PLEO</name>
<evidence type="ECO:0000313" key="26">
    <source>
        <dbReference type="EMBL" id="KAF2660481.1"/>
    </source>
</evidence>
<evidence type="ECO:0000256" key="20">
    <source>
        <dbReference type="ARBA" id="ARBA00047899"/>
    </source>
</evidence>
<evidence type="ECO:0000256" key="2">
    <source>
        <dbReference type="ARBA" id="ARBA00010769"/>
    </source>
</evidence>
<dbReference type="InterPro" id="IPR011990">
    <property type="entry name" value="TPR-like_helical_dom_sf"/>
</dbReference>
<dbReference type="InterPro" id="IPR003152">
    <property type="entry name" value="FATC_dom"/>
</dbReference>
<evidence type="ECO:0000256" key="15">
    <source>
        <dbReference type="ARBA" id="ARBA00023254"/>
    </source>
</evidence>
<evidence type="ECO:0000259" key="23">
    <source>
        <dbReference type="PROSITE" id="PS50290"/>
    </source>
</evidence>
<evidence type="ECO:0000256" key="13">
    <source>
        <dbReference type="ARBA" id="ARBA00023204"/>
    </source>
</evidence>
<dbReference type="GO" id="GO:0005634">
    <property type="term" value="C:nucleus"/>
    <property type="evidence" value="ECO:0007669"/>
    <property type="project" value="UniProtKB-SubCell"/>
</dbReference>
<comment type="similarity">
    <text evidence="2">Belongs to the PI3/PI4-kinase family. ATM subfamily.</text>
</comment>
<evidence type="ECO:0000256" key="14">
    <source>
        <dbReference type="ARBA" id="ARBA00023242"/>
    </source>
</evidence>
<keyword evidence="6" id="KW-0723">Serine/threonine-protein kinase</keyword>
<dbReference type="PROSITE" id="PS51189">
    <property type="entry name" value="FAT"/>
    <property type="match status" value="1"/>
</dbReference>
<evidence type="ECO:0000256" key="12">
    <source>
        <dbReference type="ARBA" id="ARBA00022853"/>
    </source>
</evidence>
<keyword evidence="10" id="KW-0418">Kinase</keyword>
<dbReference type="SMART" id="SM00146">
    <property type="entry name" value="PI3Kc"/>
    <property type="match status" value="1"/>
</dbReference>
<dbReference type="InterPro" id="IPR036940">
    <property type="entry name" value="PI3/4_kinase_cat_sf"/>
</dbReference>
<keyword evidence="7" id="KW-0808">Transferase</keyword>
<dbReference type="Pfam" id="PF08064">
    <property type="entry name" value="UME"/>
    <property type="match status" value="1"/>
</dbReference>
<dbReference type="InterPro" id="IPR018936">
    <property type="entry name" value="PI3/4_kinase_CS"/>
</dbReference>
<dbReference type="InterPro" id="IPR000403">
    <property type="entry name" value="PI3/4_kinase_cat_dom"/>
</dbReference>
<dbReference type="GO" id="GO:0000723">
    <property type="term" value="P:telomere maintenance"/>
    <property type="evidence" value="ECO:0007669"/>
    <property type="project" value="TreeGrafter"/>
</dbReference>
<dbReference type="GO" id="GO:0006281">
    <property type="term" value="P:DNA repair"/>
    <property type="evidence" value="ECO:0007669"/>
    <property type="project" value="UniProtKB-KW"/>
</dbReference>
<evidence type="ECO:0000256" key="6">
    <source>
        <dbReference type="ARBA" id="ARBA00022527"/>
    </source>
</evidence>
<dbReference type="SUPFAM" id="SSF48371">
    <property type="entry name" value="ARM repeat"/>
    <property type="match status" value="1"/>
</dbReference>
<dbReference type="InterPro" id="IPR012993">
    <property type="entry name" value="UME"/>
</dbReference>
<evidence type="ECO:0000256" key="10">
    <source>
        <dbReference type="ARBA" id="ARBA00022777"/>
    </source>
</evidence>
<evidence type="ECO:0000256" key="11">
    <source>
        <dbReference type="ARBA" id="ARBA00022840"/>
    </source>
</evidence>
<comment type="function">
    <text evidence="16">Serine/threonine protein kinase which activates checkpoint signaling upon genotoxic stresses such as ionizing radiation (IR), ultraviolet light (UV), or DNA replication stalling, thereby acting as a DNA damage sensor. Recognizes the substrate consensus sequence [ST]-Q. Phosphorylates histone H2A to form H2AS128ph (gamma-H2A) at sites of DNA damage, involved in the regulation of DNA damage response mechanism. Required for the control of telomere length and genome stability.</text>
</comment>
<dbReference type="Pfam" id="PF02259">
    <property type="entry name" value="FAT"/>
    <property type="match status" value="1"/>
</dbReference>
<evidence type="ECO:0000256" key="21">
    <source>
        <dbReference type="ARBA" id="ARBA00048679"/>
    </source>
</evidence>
<dbReference type="SUPFAM" id="SSF56112">
    <property type="entry name" value="Protein kinase-like (PK-like)"/>
    <property type="match status" value="1"/>
</dbReference>
<keyword evidence="14" id="KW-0539">Nucleus</keyword>
<accession>A0A6A6TMC7</accession>
<dbReference type="Pfam" id="PF02260">
    <property type="entry name" value="FATC"/>
    <property type="match status" value="1"/>
</dbReference>
<dbReference type="InterPro" id="IPR003151">
    <property type="entry name" value="PIK-rel_kinase_FAT"/>
</dbReference>
<evidence type="ECO:0000256" key="22">
    <source>
        <dbReference type="SAM" id="MobiDB-lite"/>
    </source>
</evidence>
<evidence type="ECO:0000256" key="18">
    <source>
        <dbReference type="ARBA" id="ARBA00030459"/>
    </source>
</evidence>